<protein>
    <submittedName>
        <fullName evidence="1">Uncharacterized protein</fullName>
    </submittedName>
</protein>
<name>A0A424YYR9_9BACT</name>
<evidence type="ECO:0000313" key="2">
    <source>
        <dbReference type="Proteomes" id="UP000286095"/>
    </source>
</evidence>
<sequence>MDGAKEKAIIEDYFKLKKYTESIKFQLKILKLHPTLKNELSKLKNSFEFELSHEIIDFYFSEIEKQIENEMGFNDEMKSIIKYQKTLWFDKDDYKFYNYFYKKRDEFVESIPWLF</sequence>
<gene>
    <name evidence="1" type="ORF">DZD40_07060</name>
</gene>
<organism evidence="1 2">
    <name type="scientific">Campylobacter hepaticus</name>
    <dbReference type="NCBI Taxonomy" id="1813019"/>
    <lineage>
        <taxon>Bacteria</taxon>
        <taxon>Pseudomonadati</taxon>
        <taxon>Campylobacterota</taxon>
        <taxon>Epsilonproteobacteria</taxon>
        <taxon>Campylobacterales</taxon>
        <taxon>Campylobacteraceae</taxon>
        <taxon>Campylobacter</taxon>
    </lineage>
</organism>
<reference evidence="1 2" key="1">
    <citation type="submission" date="2018-08" db="EMBL/GenBank/DDBJ databases">
        <title>Survival mechanisms of Campylobacter hepaticus identified by genomic analysis and comparative transcriptomic analysis of in vivo and in vitro derived bacteria.</title>
        <authorList>
            <person name="Van T.T.H."/>
            <person name="Moore R.J."/>
        </authorList>
    </citation>
    <scope>NUCLEOTIDE SEQUENCE [LARGE SCALE GENOMIC DNA]</scope>
    <source>
        <strain evidence="1 2">54L</strain>
    </source>
</reference>
<dbReference type="Proteomes" id="UP000286095">
    <property type="component" value="Unassembled WGS sequence"/>
</dbReference>
<evidence type="ECO:0000313" key="1">
    <source>
        <dbReference type="EMBL" id="RQD86143.1"/>
    </source>
</evidence>
<dbReference type="RefSeq" id="WP_124134653.1">
    <property type="nucleotide sequence ID" value="NZ_QURW01000023.1"/>
</dbReference>
<proteinExistence type="predicted"/>
<accession>A0A424YYR9</accession>
<dbReference type="EMBL" id="QURW01000023">
    <property type="protein sequence ID" value="RQD86143.1"/>
    <property type="molecule type" value="Genomic_DNA"/>
</dbReference>
<dbReference type="AlphaFoldDB" id="A0A424YYR9"/>
<comment type="caution">
    <text evidence="1">The sequence shown here is derived from an EMBL/GenBank/DDBJ whole genome shotgun (WGS) entry which is preliminary data.</text>
</comment>